<reference evidence="9 10" key="1">
    <citation type="submission" date="2018-05" db="EMBL/GenBank/DDBJ databases">
        <title>Genomic Encyclopedia of Type Strains, Phase IV (KMG-IV): sequencing the most valuable type-strain genomes for metagenomic binning, comparative biology and taxonomic classification.</title>
        <authorList>
            <person name="Goeker M."/>
        </authorList>
    </citation>
    <scope>NUCLEOTIDE SEQUENCE [LARGE SCALE GENOMIC DNA]</scope>
    <source>
        <strain evidence="9 10">DSM 24906</strain>
    </source>
</reference>
<dbReference type="PANTHER" id="PTHR12899:SF3">
    <property type="entry name" value="LARGE RIBOSOMAL SUBUNIT PROTEIN UL18M"/>
    <property type="match status" value="1"/>
</dbReference>
<keyword evidence="2 8" id="KW-0699">rRNA-binding</keyword>
<evidence type="ECO:0000256" key="7">
    <source>
        <dbReference type="ARBA" id="ARBA00053375"/>
    </source>
</evidence>
<gene>
    <name evidence="8" type="primary">rplR</name>
    <name evidence="9" type="ORF">C7380_11289</name>
</gene>
<evidence type="ECO:0000313" key="10">
    <source>
        <dbReference type="Proteomes" id="UP000245921"/>
    </source>
</evidence>
<evidence type="ECO:0000256" key="8">
    <source>
        <dbReference type="HAMAP-Rule" id="MF_01337"/>
    </source>
</evidence>
<dbReference type="CDD" id="cd00432">
    <property type="entry name" value="Ribosomal_L18_L5e"/>
    <property type="match status" value="1"/>
</dbReference>
<accession>A0AA45C667</accession>
<comment type="caution">
    <text evidence="9">The sequence shown here is derived from an EMBL/GenBank/DDBJ whole genome shotgun (WGS) entry which is preliminary data.</text>
</comment>
<dbReference type="GO" id="GO:0003735">
    <property type="term" value="F:structural constituent of ribosome"/>
    <property type="evidence" value="ECO:0007669"/>
    <property type="project" value="InterPro"/>
</dbReference>
<comment type="function">
    <text evidence="7 8">This is one of the proteins that bind and probably mediate the attachment of the 5S RNA into the large ribosomal subunit, where it forms part of the central protuberance.</text>
</comment>
<sequence length="122" mass="13804">MIKKADKKALRRKRHLRIRRKLSGTTEKPRMVVNRSEKHLYVQIIDDTKGETLAAASTMDKALKGKLEKTWNVEAAKEVGKLIAQRATEKGIKNVAFDRAGYKYHGRVKALADAARESGLKF</sequence>
<name>A0AA45C667_9BACT</name>
<dbReference type="RefSeq" id="WP_109605197.1">
    <property type="nucleotide sequence ID" value="NZ_JAMHJO010000001.1"/>
</dbReference>
<keyword evidence="10" id="KW-1185">Reference proteome</keyword>
<evidence type="ECO:0000256" key="5">
    <source>
        <dbReference type="ARBA" id="ARBA00023274"/>
    </source>
</evidence>
<dbReference type="GO" id="GO:0006412">
    <property type="term" value="P:translation"/>
    <property type="evidence" value="ECO:0007669"/>
    <property type="project" value="UniProtKB-UniRule"/>
</dbReference>
<organism evidence="9 10">
    <name type="scientific">Oceanotoga teriensis</name>
    <dbReference type="NCBI Taxonomy" id="515440"/>
    <lineage>
        <taxon>Bacteria</taxon>
        <taxon>Thermotogati</taxon>
        <taxon>Thermotogota</taxon>
        <taxon>Thermotogae</taxon>
        <taxon>Petrotogales</taxon>
        <taxon>Petrotogaceae</taxon>
        <taxon>Oceanotoga</taxon>
    </lineage>
</organism>
<dbReference type="Proteomes" id="UP000245921">
    <property type="component" value="Unassembled WGS sequence"/>
</dbReference>
<evidence type="ECO:0000256" key="6">
    <source>
        <dbReference type="ARBA" id="ARBA00035197"/>
    </source>
</evidence>
<comment type="subunit">
    <text evidence="8">Part of the 50S ribosomal subunit; part of the 5S rRNA/L5/L18/L25 subcomplex. Contacts the 5S and 23S rRNAs.</text>
</comment>
<evidence type="ECO:0000256" key="4">
    <source>
        <dbReference type="ARBA" id="ARBA00022980"/>
    </source>
</evidence>
<dbReference type="PANTHER" id="PTHR12899">
    <property type="entry name" value="39S RIBOSOMAL PROTEIN L18, MITOCHONDRIAL"/>
    <property type="match status" value="1"/>
</dbReference>
<keyword evidence="5 8" id="KW-0687">Ribonucleoprotein</keyword>
<keyword evidence="3 8" id="KW-0694">RNA-binding</keyword>
<keyword evidence="4 8" id="KW-0689">Ribosomal protein</keyword>
<dbReference type="Gene3D" id="3.30.420.100">
    <property type="match status" value="1"/>
</dbReference>
<evidence type="ECO:0000313" key="9">
    <source>
        <dbReference type="EMBL" id="PWJ90619.1"/>
    </source>
</evidence>
<dbReference type="AlphaFoldDB" id="A0AA45C667"/>
<evidence type="ECO:0000256" key="2">
    <source>
        <dbReference type="ARBA" id="ARBA00022730"/>
    </source>
</evidence>
<dbReference type="InterPro" id="IPR005484">
    <property type="entry name" value="Ribosomal_uL18_bac/plant/anim"/>
</dbReference>
<comment type="similarity">
    <text evidence="1 8">Belongs to the universal ribosomal protein uL18 family.</text>
</comment>
<proteinExistence type="inferred from homology"/>
<dbReference type="GO" id="GO:0008097">
    <property type="term" value="F:5S rRNA binding"/>
    <property type="evidence" value="ECO:0007669"/>
    <property type="project" value="TreeGrafter"/>
</dbReference>
<dbReference type="FunFam" id="3.30.420.100:FF:000001">
    <property type="entry name" value="50S ribosomal protein L18"/>
    <property type="match status" value="1"/>
</dbReference>
<evidence type="ECO:0000256" key="3">
    <source>
        <dbReference type="ARBA" id="ARBA00022884"/>
    </source>
</evidence>
<dbReference type="EMBL" id="QGGI01000012">
    <property type="protein sequence ID" value="PWJ90619.1"/>
    <property type="molecule type" value="Genomic_DNA"/>
</dbReference>
<dbReference type="NCBIfam" id="TIGR00060">
    <property type="entry name" value="L18_bact"/>
    <property type="match status" value="1"/>
</dbReference>
<protein>
    <recommendedName>
        <fullName evidence="6 8">Large ribosomal subunit protein uL18</fullName>
    </recommendedName>
</protein>
<dbReference type="SUPFAM" id="SSF53137">
    <property type="entry name" value="Translational machinery components"/>
    <property type="match status" value="1"/>
</dbReference>
<dbReference type="HAMAP" id="MF_01337_B">
    <property type="entry name" value="Ribosomal_uL18_B"/>
    <property type="match status" value="1"/>
</dbReference>
<evidence type="ECO:0000256" key="1">
    <source>
        <dbReference type="ARBA" id="ARBA00007116"/>
    </source>
</evidence>
<dbReference type="InterPro" id="IPR004389">
    <property type="entry name" value="Ribosomal_uL18_bac-type"/>
</dbReference>
<dbReference type="InterPro" id="IPR057268">
    <property type="entry name" value="Ribosomal_L18"/>
</dbReference>
<dbReference type="Pfam" id="PF00861">
    <property type="entry name" value="Ribosomal_L18p"/>
    <property type="match status" value="1"/>
</dbReference>
<dbReference type="GO" id="GO:0022625">
    <property type="term" value="C:cytosolic large ribosomal subunit"/>
    <property type="evidence" value="ECO:0007669"/>
    <property type="project" value="TreeGrafter"/>
</dbReference>